<proteinExistence type="predicted"/>
<feature type="transmembrane region" description="Helical" evidence="4">
    <location>
        <begin position="234"/>
        <end position="257"/>
    </location>
</feature>
<feature type="transmembrane region" description="Helical" evidence="4">
    <location>
        <begin position="321"/>
        <end position="340"/>
    </location>
</feature>
<feature type="transmembrane region" description="Helical" evidence="4">
    <location>
        <begin position="292"/>
        <end position="314"/>
    </location>
</feature>
<dbReference type="AlphaFoldDB" id="A0A2K2U369"/>
<evidence type="ECO:0000313" key="7">
    <source>
        <dbReference type="Proteomes" id="UP000236488"/>
    </source>
</evidence>
<evidence type="ECO:0000256" key="1">
    <source>
        <dbReference type="ARBA" id="ARBA00023015"/>
    </source>
</evidence>
<dbReference type="EMBL" id="PPEL01000068">
    <property type="protein sequence ID" value="PNV64777.1"/>
    <property type="molecule type" value="Genomic_DNA"/>
</dbReference>
<dbReference type="PRINTS" id="PR00038">
    <property type="entry name" value="HTHLUXR"/>
</dbReference>
<feature type="transmembrane region" description="Helical" evidence="4">
    <location>
        <begin position="206"/>
        <end position="228"/>
    </location>
</feature>
<dbReference type="InterPro" id="IPR000792">
    <property type="entry name" value="Tscrpt_reg_LuxR_C"/>
</dbReference>
<dbReference type="PROSITE" id="PS51257">
    <property type="entry name" value="PROKAR_LIPOPROTEIN"/>
    <property type="match status" value="1"/>
</dbReference>
<dbReference type="GO" id="GO:0003677">
    <property type="term" value="F:DNA binding"/>
    <property type="evidence" value="ECO:0007669"/>
    <property type="project" value="UniProtKB-KW"/>
</dbReference>
<comment type="caution">
    <text evidence="6">The sequence shown here is derived from an EMBL/GenBank/DDBJ whole genome shotgun (WGS) entry which is preliminary data.</text>
</comment>
<feature type="domain" description="HTH luxR-type" evidence="5">
    <location>
        <begin position="403"/>
        <end position="468"/>
    </location>
</feature>
<keyword evidence="4" id="KW-0472">Membrane</keyword>
<dbReference type="PANTHER" id="PTHR44688">
    <property type="entry name" value="DNA-BINDING TRANSCRIPTIONAL ACTIVATOR DEVR_DOSR"/>
    <property type="match status" value="1"/>
</dbReference>
<dbReference type="InterPro" id="IPR036259">
    <property type="entry name" value="MFS_trans_sf"/>
</dbReference>
<feature type="transmembrane region" description="Helical" evidence="4">
    <location>
        <begin position="360"/>
        <end position="379"/>
    </location>
</feature>
<dbReference type="PANTHER" id="PTHR44688:SF16">
    <property type="entry name" value="DNA-BINDING TRANSCRIPTIONAL ACTIVATOR DEVR_DOSR"/>
    <property type="match status" value="1"/>
</dbReference>
<feature type="transmembrane region" description="Helical" evidence="4">
    <location>
        <begin position="75"/>
        <end position="96"/>
    </location>
</feature>
<evidence type="ECO:0000256" key="2">
    <source>
        <dbReference type="ARBA" id="ARBA00023125"/>
    </source>
</evidence>
<keyword evidence="3" id="KW-0804">Transcription</keyword>
<dbReference type="Pfam" id="PF00196">
    <property type="entry name" value="GerE"/>
    <property type="match status" value="1"/>
</dbReference>
<keyword evidence="2" id="KW-0238">DNA-binding</keyword>
<dbReference type="InterPro" id="IPR036388">
    <property type="entry name" value="WH-like_DNA-bd_sf"/>
</dbReference>
<feature type="transmembrane region" description="Helical" evidence="4">
    <location>
        <begin position="160"/>
        <end position="180"/>
    </location>
</feature>
<dbReference type="SMART" id="SM00421">
    <property type="entry name" value="HTH_LUXR"/>
    <property type="match status" value="1"/>
</dbReference>
<keyword evidence="4" id="KW-1133">Transmembrane helix</keyword>
<protein>
    <submittedName>
        <fullName evidence="6">LuxR family transcriptional regulator</fullName>
    </submittedName>
</protein>
<dbReference type="Gene3D" id="1.10.10.10">
    <property type="entry name" value="Winged helix-like DNA-binding domain superfamily/Winged helix DNA-binding domain"/>
    <property type="match status" value="1"/>
</dbReference>
<evidence type="ECO:0000256" key="4">
    <source>
        <dbReference type="SAM" id="Phobius"/>
    </source>
</evidence>
<reference evidence="6 7" key="1">
    <citation type="journal article" date="2018" name="Int. J. Syst. Evol. Microbiol.">
        <title>Rubneribacter badeniensis gen. nov., sp. nov. and Enteroscipio rubneri gen. nov., sp. nov., new members of the Eggerthellaceae isolated from human faeces.</title>
        <authorList>
            <person name="Danylec N."/>
            <person name="Gobl A."/>
            <person name="Stoll D.A."/>
            <person name="Hetzer B."/>
            <person name="Kulling S.E."/>
            <person name="Huch M."/>
        </authorList>
    </citation>
    <scope>NUCLEOTIDE SEQUENCE [LARGE SCALE GENOMIC DNA]</scope>
    <source>
        <strain evidence="6 7">ResAG-85</strain>
    </source>
</reference>
<name>A0A2K2U369_9ACTN</name>
<feature type="transmembrane region" description="Helical" evidence="4">
    <location>
        <begin position="102"/>
        <end position="125"/>
    </location>
</feature>
<dbReference type="SUPFAM" id="SSF46894">
    <property type="entry name" value="C-terminal effector domain of the bipartite response regulators"/>
    <property type="match status" value="1"/>
</dbReference>
<dbReference type="PROSITE" id="PS50043">
    <property type="entry name" value="HTH_LUXR_2"/>
    <property type="match status" value="1"/>
</dbReference>
<evidence type="ECO:0000259" key="5">
    <source>
        <dbReference type="PROSITE" id="PS50043"/>
    </source>
</evidence>
<feature type="transmembrane region" description="Helical" evidence="4">
    <location>
        <begin position="137"/>
        <end position="154"/>
    </location>
</feature>
<gene>
    <name evidence="6" type="ORF">C2L80_10150</name>
</gene>
<dbReference type="Proteomes" id="UP000236488">
    <property type="component" value="Unassembled WGS sequence"/>
</dbReference>
<feature type="transmembrane region" description="Helical" evidence="4">
    <location>
        <begin position="49"/>
        <end position="68"/>
    </location>
</feature>
<evidence type="ECO:0000256" key="3">
    <source>
        <dbReference type="ARBA" id="ARBA00023163"/>
    </source>
</evidence>
<evidence type="ECO:0000313" key="6">
    <source>
        <dbReference type="EMBL" id="PNV64777.1"/>
    </source>
</evidence>
<dbReference type="GO" id="GO:0006355">
    <property type="term" value="P:regulation of DNA-templated transcription"/>
    <property type="evidence" value="ECO:0007669"/>
    <property type="project" value="InterPro"/>
</dbReference>
<dbReference type="RefSeq" id="WP_103263149.1">
    <property type="nucleotide sequence ID" value="NZ_PPEL01000068.1"/>
</dbReference>
<keyword evidence="1" id="KW-0805">Transcription regulation</keyword>
<accession>A0A2K2U369</accession>
<sequence>MAHTKKIQLLLVSIGFACFLAMNSFSLWGFSFLPQFAFGESAQDSWSTPVSLSNIVAFFVYAIGSARFPRLFDRAPFFEAVLLVAAGMIFLLGFFVTSSTALLSASAVLVGVGTTCCFICWETAFSLSEPREARKQIVLGSMLSLAPFGLFFAFGQAGLLFTESVLVFCNLVLLFFALNFPGARTSKPRETADSTREALLAVCRHFWKPLLCIVMIGAISPVIGQVAFSDTLAFAENCAVVLSANLLSAVILSVVWLALRKDTSLSKTYIVLFPVFITAFLAFPFIEERYRVVVLFVGSFGFTLFSIVMMMSCIDIARERGLSLVFAYALFAGVTYASRLIGQGVAAAIGRSSLSQETQIVTSVFVLLYGCSLAMFALVRRSATRPNKAAANGVDVLQQACEQLSRERGLSARQTEVLDLLVHGYDVPSIAKKLFISENTVRTHTKKVYALLDVHSKREVVDLANALVATEREKDDAL</sequence>
<dbReference type="InterPro" id="IPR016032">
    <property type="entry name" value="Sig_transdc_resp-reg_C-effctor"/>
</dbReference>
<organism evidence="6 7">
    <name type="scientific">Rubneribacter badeniensis</name>
    <dbReference type="NCBI Taxonomy" id="2070688"/>
    <lineage>
        <taxon>Bacteria</taxon>
        <taxon>Bacillati</taxon>
        <taxon>Actinomycetota</taxon>
        <taxon>Coriobacteriia</taxon>
        <taxon>Eggerthellales</taxon>
        <taxon>Eggerthellaceae</taxon>
        <taxon>Rubneribacter</taxon>
    </lineage>
</organism>
<dbReference type="CDD" id="cd06170">
    <property type="entry name" value="LuxR_C_like"/>
    <property type="match status" value="1"/>
</dbReference>
<dbReference type="SUPFAM" id="SSF103473">
    <property type="entry name" value="MFS general substrate transporter"/>
    <property type="match status" value="1"/>
</dbReference>
<keyword evidence="7" id="KW-1185">Reference proteome</keyword>
<feature type="transmembrane region" description="Helical" evidence="4">
    <location>
        <begin position="269"/>
        <end position="286"/>
    </location>
</feature>
<keyword evidence="4" id="KW-0812">Transmembrane</keyword>